<reference evidence="2 3" key="1">
    <citation type="submission" date="2016-04" db="EMBL/GenBank/DDBJ databases">
        <title>Genome analysis of Thermosulfurimonas dismutans, the first thermophilic sulfur-disproportionating bacterium of the phylum Thermodesulfobacteria.</title>
        <authorList>
            <person name="Mardanov A.V."/>
            <person name="Beletsky A.V."/>
            <person name="Kadnikov V.V."/>
            <person name="Slobodkin A.I."/>
            <person name="Ravin N.V."/>
        </authorList>
    </citation>
    <scope>NUCLEOTIDE SEQUENCE [LARGE SCALE GENOMIC DNA]</scope>
    <source>
        <strain evidence="2 3">S95</strain>
    </source>
</reference>
<protein>
    <submittedName>
        <fullName evidence="2">AP endonuclease, family 2</fullName>
    </submittedName>
</protein>
<gene>
    <name evidence="2" type="ORF">TDIS_0573</name>
</gene>
<proteinExistence type="predicted"/>
<dbReference type="AlphaFoldDB" id="A0A179D7C5"/>
<dbReference type="EMBL" id="LWLG01000002">
    <property type="protein sequence ID" value="OAQ21352.1"/>
    <property type="molecule type" value="Genomic_DNA"/>
</dbReference>
<name>A0A179D7C5_9BACT</name>
<dbReference type="PANTHER" id="PTHR12110">
    <property type="entry name" value="HYDROXYPYRUVATE ISOMERASE"/>
    <property type="match status" value="1"/>
</dbReference>
<keyword evidence="2" id="KW-0378">Hydrolase</keyword>
<dbReference type="InterPro" id="IPR036237">
    <property type="entry name" value="Xyl_isomerase-like_sf"/>
</dbReference>
<dbReference type="SUPFAM" id="SSF51658">
    <property type="entry name" value="Xylose isomerase-like"/>
    <property type="match status" value="1"/>
</dbReference>
<evidence type="ECO:0000313" key="2">
    <source>
        <dbReference type="EMBL" id="OAQ21352.1"/>
    </source>
</evidence>
<dbReference type="OrthoDB" id="9801960at2"/>
<dbReference type="Gene3D" id="3.20.20.150">
    <property type="entry name" value="Divalent-metal-dependent TIM barrel enzymes"/>
    <property type="match status" value="1"/>
</dbReference>
<evidence type="ECO:0000259" key="1">
    <source>
        <dbReference type="Pfam" id="PF01261"/>
    </source>
</evidence>
<dbReference type="GO" id="GO:0004519">
    <property type="term" value="F:endonuclease activity"/>
    <property type="evidence" value="ECO:0007669"/>
    <property type="project" value="UniProtKB-KW"/>
</dbReference>
<dbReference type="InterPro" id="IPR013022">
    <property type="entry name" value="Xyl_isomerase-like_TIM-brl"/>
</dbReference>
<dbReference type="RefSeq" id="WP_068669101.1">
    <property type="nucleotide sequence ID" value="NZ_LWLG01000002.1"/>
</dbReference>
<keyword evidence="2" id="KW-0540">Nuclease</keyword>
<feature type="domain" description="Xylose isomerase-like TIM barrel" evidence="1">
    <location>
        <begin position="40"/>
        <end position="251"/>
    </location>
</feature>
<sequence>MKAWKIFVSVPFGLLVEKYLSLVKERRLAVEISLDREALDRFGFRDFKKVAEELKEAGVSCNVHAPFCDLSPGAMDSLVREASLRRLREAFRVAVLFDPVTVVIHSGYHPGYHREIVEKWQDKAIEGFKGLLQEAGELGLKLALENVFEPRPEVLRPFFEALPGLTWCFDPGHASAFAKTDWRTWLPELYPYLSEIHLHDNRGEWDEHLALGEGQIPFPEIFGFLFEKDLRPILTIEAHQEEAVEPSLKYLAGLISGRSPAGEGVSPRSSE</sequence>
<organism evidence="2 3">
    <name type="scientific">Thermosulfurimonas dismutans</name>
    <dbReference type="NCBI Taxonomy" id="999894"/>
    <lineage>
        <taxon>Bacteria</taxon>
        <taxon>Pseudomonadati</taxon>
        <taxon>Thermodesulfobacteriota</taxon>
        <taxon>Thermodesulfobacteria</taxon>
        <taxon>Thermodesulfobacteriales</taxon>
        <taxon>Thermodesulfobacteriaceae</taxon>
        <taxon>Thermosulfurimonas</taxon>
    </lineage>
</organism>
<keyword evidence="2" id="KW-0255">Endonuclease</keyword>
<dbReference type="InterPro" id="IPR050312">
    <property type="entry name" value="IolE/XylAMocC-like"/>
</dbReference>
<dbReference type="Proteomes" id="UP000078390">
    <property type="component" value="Unassembled WGS sequence"/>
</dbReference>
<dbReference type="PANTHER" id="PTHR12110:SF21">
    <property type="entry name" value="XYLOSE ISOMERASE-LIKE TIM BARREL DOMAIN-CONTAINING PROTEIN"/>
    <property type="match status" value="1"/>
</dbReference>
<accession>A0A179D7C5</accession>
<comment type="caution">
    <text evidence="2">The sequence shown here is derived from an EMBL/GenBank/DDBJ whole genome shotgun (WGS) entry which is preliminary data.</text>
</comment>
<keyword evidence="3" id="KW-1185">Reference proteome</keyword>
<evidence type="ECO:0000313" key="3">
    <source>
        <dbReference type="Proteomes" id="UP000078390"/>
    </source>
</evidence>
<dbReference type="STRING" id="999894.TDIS_0573"/>
<dbReference type="Pfam" id="PF01261">
    <property type="entry name" value="AP_endonuc_2"/>
    <property type="match status" value="1"/>
</dbReference>